<dbReference type="InterPro" id="IPR021136">
    <property type="entry name" value="Flagellar_hook_control-like_C"/>
</dbReference>
<feature type="region of interest" description="Disordered" evidence="1">
    <location>
        <begin position="182"/>
        <end position="226"/>
    </location>
</feature>
<evidence type="ECO:0000256" key="1">
    <source>
        <dbReference type="SAM" id="MobiDB-lite"/>
    </source>
</evidence>
<keyword evidence="3" id="KW-0282">Flagellum</keyword>
<reference evidence="3" key="1">
    <citation type="submission" date="2020-10" db="EMBL/GenBank/DDBJ databases">
        <title>Connecting structure to function with the recovery of over 1000 high-quality activated sludge metagenome-assembled genomes encoding full-length rRNA genes using long-read sequencing.</title>
        <authorList>
            <person name="Singleton C.M."/>
            <person name="Petriglieri F."/>
            <person name="Kristensen J.M."/>
            <person name="Kirkegaard R.H."/>
            <person name="Michaelsen T.Y."/>
            <person name="Andersen M.H."/>
            <person name="Karst S.M."/>
            <person name="Dueholm M.S."/>
            <person name="Nielsen P.H."/>
            <person name="Albertsen M."/>
        </authorList>
    </citation>
    <scope>NUCLEOTIDE SEQUENCE</scope>
    <source>
        <strain evidence="3">OdNE_18-Q3-R46-58_BAT3C.305</strain>
    </source>
</reference>
<gene>
    <name evidence="3" type="ORF">IPN75_14260</name>
</gene>
<feature type="domain" description="Flagellar hook-length control protein-like C-terminal" evidence="2">
    <location>
        <begin position="292"/>
        <end position="357"/>
    </location>
</feature>
<comment type="caution">
    <text evidence="3">The sequence shown here is derived from an EMBL/GenBank/DDBJ whole genome shotgun (WGS) entry which is preliminary data.</text>
</comment>
<proteinExistence type="predicted"/>
<dbReference type="AlphaFoldDB" id="A0A9D7QJM0"/>
<feature type="compositionally biased region" description="Low complexity" evidence="1">
    <location>
        <begin position="210"/>
        <end position="226"/>
    </location>
</feature>
<sequence>MIPATILRGVDQITPAKAIGVDRGANLRVLLPQLEPGDILSARVEAKLPDGNFKVLVAGQRMSMALPSYVAPGDTLKLTFIAREPRLTFALNEAAQAAPALSPTGRLVAAVLAAPGQPVRASTVSAAAPLLATLPGDGNGLTTALKDALGQSGLFYEAHQAEWVTGKRDLVQLRLEPQAQLEPQARLVPGEPHQAARLSPSAPQPEKGFTPGAPEPAAGATAARVAPDSLPGAAQSVDQVIHPQTLPVVQQQLAALDTGRVVLQLEVWPKQWMEWEIEERQPDSPSAPDALPDWQMRVRLELPNLGEVSAALRVHGDALRVEVSANSPRSVTLLQENRAALEASLAAAGVPPAAIVIAARHAAL</sequence>
<dbReference type="Proteomes" id="UP000808146">
    <property type="component" value="Unassembled WGS sequence"/>
</dbReference>
<protein>
    <submittedName>
        <fullName evidence="3">Flagellar hook-length control protein FliK</fullName>
    </submittedName>
</protein>
<evidence type="ECO:0000313" key="3">
    <source>
        <dbReference type="EMBL" id="MBK8891439.1"/>
    </source>
</evidence>
<organism evidence="3 4">
    <name type="scientific">Candidatus Dechloromonas phosphorivorans</name>
    <dbReference type="NCBI Taxonomy" id="2899244"/>
    <lineage>
        <taxon>Bacteria</taxon>
        <taxon>Pseudomonadati</taxon>
        <taxon>Pseudomonadota</taxon>
        <taxon>Betaproteobacteria</taxon>
        <taxon>Rhodocyclales</taxon>
        <taxon>Azonexaceae</taxon>
        <taxon>Dechloromonas</taxon>
    </lineage>
</organism>
<name>A0A9D7QJM0_9RHOO</name>
<dbReference type="Gene3D" id="3.30.750.140">
    <property type="match status" value="1"/>
</dbReference>
<dbReference type="Pfam" id="PF02120">
    <property type="entry name" value="Flg_hook"/>
    <property type="match status" value="1"/>
</dbReference>
<dbReference type="EMBL" id="JADKBR010000017">
    <property type="protein sequence ID" value="MBK8891439.1"/>
    <property type="molecule type" value="Genomic_DNA"/>
</dbReference>
<evidence type="ECO:0000313" key="4">
    <source>
        <dbReference type="Proteomes" id="UP000808146"/>
    </source>
</evidence>
<accession>A0A9D7QJM0</accession>
<keyword evidence="3" id="KW-0966">Cell projection</keyword>
<keyword evidence="3" id="KW-0969">Cilium</keyword>
<evidence type="ECO:0000259" key="2">
    <source>
        <dbReference type="Pfam" id="PF02120"/>
    </source>
</evidence>
<dbReference type="InterPro" id="IPR038610">
    <property type="entry name" value="FliK-like_C_sf"/>
</dbReference>